<dbReference type="AlphaFoldDB" id="A0A126T295"/>
<dbReference type="OrthoDB" id="9806299at2"/>
<keyword evidence="14" id="KW-1185">Reference proteome</keyword>
<feature type="transmembrane region" description="Helical" evidence="12">
    <location>
        <begin position="69"/>
        <end position="92"/>
    </location>
</feature>
<dbReference type="GO" id="GO:0005886">
    <property type="term" value="C:plasma membrane"/>
    <property type="evidence" value="ECO:0007669"/>
    <property type="project" value="UniProtKB-SubCell"/>
</dbReference>
<evidence type="ECO:0000256" key="11">
    <source>
        <dbReference type="ARBA" id="ARBA00035585"/>
    </source>
</evidence>
<dbReference type="HAMAP" id="MF_00454">
    <property type="entry name" value="FluC"/>
    <property type="match status" value="1"/>
</dbReference>
<evidence type="ECO:0000256" key="8">
    <source>
        <dbReference type="ARBA" id="ARBA00023136"/>
    </source>
</evidence>
<evidence type="ECO:0000256" key="4">
    <source>
        <dbReference type="ARBA" id="ARBA00022692"/>
    </source>
</evidence>
<dbReference type="NCBIfam" id="TIGR00494">
    <property type="entry name" value="crcB"/>
    <property type="match status" value="1"/>
</dbReference>
<keyword evidence="2 12" id="KW-1003">Cell membrane</keyword>
<comment type="function">
    <text evidence="12">Fluoride-specific ion channel. Important for reducing fluoride concentration in the cell, thus reducing its toxicity.</text>
</comment>
<evidence type="ECO:0000313" key="14">
    <source>
        <dbReference type="Proteomes" id="UP000030512"/>
    </source>
</evidence>
<evidence type="ECO:0000256" key="12">
    <source>
        <dbReference type="HAMAP-Rule" id="MF_00454"/>
    </source>
</evidence>
<evidence type="ECO:0000256" key="2">
    <source>
        <dbReference type="ARBA" id="ARBA00022475"/>
    </source>
</evidence>
<proteinExistence type="inferred from homology"/>
<protein>
    <recommendedName>
        <fullName evidence="12">Fluoride-specific ion channel FluC</fullName>
    </recommendedName>
</protein>
<feature type="transmembrane region" description="Helical" evidence="12">
    <location>
        <begin position="174"/>
        <end position="197"/>
    </location>
</feature>
<keyword evidence="8 12" id="KW-0472">Membrane</keyword>
<keyword evidence="5 12" id="KW-1133">Transmembrane helix</keyword>
<feature type="transmembrane region" description="Helical" evidence="12">
    <location>
        <begin position="104"/>
        <end position="128"/>
    </location>
</feature>
<keyword evidence="9 12" id="KW-0407">Ion channel</keyword>
<dbReference type="PANTHER" id="PTHR28259">
    <property type="entry name" value="FLUORIDE EXPORT PROTEIN 1-RELATED"/>
    <property type="match status" value="1"/>
</dbReference>
<accession>A0A126T295</accession>
<reference evidence="13 14" key="1">
    <citation type="journal article" date="2015" name="Environ. Microbiol.">
        <title>Methane oxidation coupled to nitrate reduction under hypoxia by the Gammaproteobacterium Methylomonas denitrificans, sp. nov. type strain FJG1.</title>
        <authorList>
            <person name="Kits K.D."/>
            <person name="Klotz M.G."/>
            <person name="Stein L.Y."/>
        </authorList>
    </citation>
    <scope>NUCLEOTIDE SEQUENCE [LARGE SCALE GENOMIC DNA]</scope>
    <source>
        <strain evidence="13 14">FJG1</strain>
    </source>
</reference>
<evidence type="ECO:0000256" key="6">
    <source>
        <dbReference type="ARBA" id="ARBA00023053"/>
    </source>
</evidence>
<comment type="similarity">
    <text evidence="10 12">Belongs to the fluoride channel Fluc/FEX (TC 1.A.43) family.</text>
</comment>
<feature type="transmembrane region" description="Helical" evidence="12">
    <location>
        <begin position="209"/>
        <end position="231"/>
    </location>
</feature>
<evidence type="ECO:0000256" key="9">
    <source>
        <dbReference type="ARBA" id="ARBA00023303"/>
    </source>
</evidence>
<dbReference type="Proteomes" id="UP000030512">
    <property type="component" value="Chromosome"/>
</dbReference>
<keyword evidence="6 12" id="KW-0915">Sodium</keyword>
<comment type="activity regulation">
    <text evidence="12">Na(+) is not transported, but it plays an essential structural role and its presence is essential for fluoride channel function.</text>
</comment>
<dbReference type="GO" id="GO:0140114">
    <property type="term" value="P:cellular detoxification of fluoride"/>
    <property type="evidence" value="ECO:0007669"/>
    <property type="project" value="UniProtKB-UniRule"/>
</dbReference>
<dbReference type="GO" id="GO:0062054">
    <property type="term" value="F:fluoride channel activity"/>
    <property type="evidence" value="ECO:0007669"/>
    <property type="project" value="UniProtKB-UniRule"/>
</dbReference>
<sequence>MLQLFAVALGGAIGSMLRYLASSGVYLWLGRGFPYGTLTVNLLGSFLIGLMTEALILQRLTIALEYRTAIIVGVMGGFTTFSSFSLETFYLLEQGQIGKAGLNIVASVFGCLLAVWAGLALGKGLFFYSQGTFRLFDWPFPYALTLVNGIGAFLIGIVATVLMHKLEISIEYRAILVTILIGLFITLSGLYLILYLLESGHSFESHMGAMLTVFLSNTVFCAAALWLGLWLGRQV</sequence>
<keyword evidence="12" id="KW-0813">Transport</keyword>
<evidence type="ECO:0000313" key="13">
    <source>
        <dbReference type="EMBL" id="AMK76211.1"/>
    </source>
</evidence>
<evidence type="ECO:0000256" key="3">
    <source>
        <dbReference type="ARBA" id="ARBA00022519"/>
    </source>
</evidence>
<keyword evidence="4 12" id="KW-0812">Transmembrane</keyword>
<organism evidence="13 14">
    <name type="scientific">Methylomonas denitrificans</name>
    <dbReference type="NCBI Taxonomy" id="1538553"/>
    <lineage>
        <taxon>Bacteria</taxon>
        <taxon>Pseudomonadati</taxon>
        <taxon>Pseudomonadota</taxon>
        <taxon>Gammaproteobacteria</taxon>
        <taxon>Methylococcales</taxon>
        <taxon>Methylococcaceae</taxon>
        <taxon>Methylomonas</taxon>
    </lineage>
</organism>
<feature type="transmembrane region" description="Helical" evidence="12">
    <location>
        <begin position="33"/>
        <end position="57"/>
    </location>
</feature>
<evidence type="ECO:0000256" key="7">
    <source>
        <dbReference type="ARBA" id="ARBA00023065"/>
    </source>
</evidence>
<evidence type="ECO:0000256" key="1">
    <source>
        <dbReference type="ARBA" id="ARBA00004651"/>
    </source>
</evidence>
<keyword evidence="7 12" id="KW-0406">Ion transport</keyword>
<comment type="subcellular location">
    <subcellularLocation>
        <location evidence="1 12">Cell membrane</location>
        <topology evidence="1 12">Multi-pass membrane protein</topology>
    </subcellularLocation>
</comment>
<keyword evidence="3" id="KW-0997">Cell inner membrane</keyword>
<dbReference type="STRING" id="1538553.JT25_006850"/>
<dbReference type="Pfam" id="PF02537">
    <property type="entry name" value="CRCB"/>
    <property type="match status" value="1"/>
</dbReference>
<dbReference type="EMBL" id="CP014476">
    <property type="protein sequence ID" value="AMK76211.1"/>
    <property type="molecule type" value="Genomic_DNA"/>
</dbReference>
<feature type="transmembrane region" description="Helical" evidence="12">
    <location>
        <begin position="140"/>
        <end position="162"/>
    </location>
</feature>
<dbReference type="KEGG" id="mdn:JT25_006850"/>
<dbReference type="RefSeq" id="WP_036279144.1">
    <property type="nucleotide sequence ID" value="NZ_CP014476.1"/>
</dbReference>
<dbReference type="GO" id="GO:0046872">
    <property type="term" value="F:metal ion binding"/>
    <property type="evidence" value="ECO:0007669"/>
    <property type="project" value="UniProtKB-KW"/>
</dbReference>
<dbReference type="PANTHER" id="PTHR28259:SF1">
    <property type="entry name" value="FLUORIDE EXPORT PROTEIN 1-RELATED"/>
    <property type="match status" value="1"/>
</dbReference>
<evidence type="ECO:0000256" key="5">
    <source>
        <dbReference type="ARBA" id="ARBA00022989"/>
    </source>
</evidence>
<dbReference type="InterPro" id="IPR003691">
    <property type="entry name" value="FluC"/>
</dbReference>
<feature type="binding site" evidence="12">
    <location>
        <position position="79"/>
    </location>
    <ligand>
        <name>Na(+)</name>
        <dbReference type="ChEBI" id="CHEBI:29101"/>
        <note>structural</note>
    </ligand>
</feature>
<comment type="catalytic activity">
    <reaction evidence="11">
        <text>fluoride(in) = fluoride(out)</text>
        <dbReference type="Rhea" id="RHEA:76159"/>
        <dbReference type="ChEBI" id="CHEBI:17051"/>
    </reaction>
    <physiologicalReaction direction="left-to-right" evidence="11">
        <dbReference type="Rhea" id="RHEA:76160"/>
    </physiologicalReaction>
</comment>
<gene>
    <name evidence="12" type="primary">fluC</name>
    <name evidence="12" type="synonym">crcB</name>
    <name evidence="13" type="ORF">JT25_006850</name>
</gene>
<keyword evidence="12" id="KW-0479">Metal-binding</keyword>
<name>A0A126T295_9GAMM</name>
<feature type="binding site" evidence="12">
    <location>
        <position position="76"/>
    </location>
    <ligand>
        <name>Na(+)</name>
        <dbReference type="ChEBI" id="CHEBI:29101"/>
        <note>structural</note>
    </ligand>
</feature>
<evidence type="ECO:0000256" key="10">
    <source>
        <dbReference type="ARBA" id="ARBA00035120"/>
    </source>
</evidence>